<reference evidence="2 3" key="1">
    <citation type="journal article" date="2019" name="Int. J. Syst. Evol. Microbiol.">
        <title>The Global Catalogue of Microorganisms (GCM) 10K type strain sequencing project: providing services to taxonomists for standard genome sequencing and annotation.</title>
        <authorList>
            <consortium name="The Broad Institute Genomics Platform"/>
            <consortium name="The Broad Institute Genome Sequencing Center for Infectious Disease"/>
            <person name="Wu L."/>
            <person name="Ma J."/>
        </authorList>
    </citation>
    <scope>NUCLEOTIDE SEQUENCE [LARGE SCALE GENOMIC DNA]</scope>
    <source>
        <strain evidence="2 3">JCM 14718</strain>
    </source>
</reference>
<feature type="compositionally biased region" description="Polar residues" evidence="1">
    <location>
        <begin position="664"/>
        <end position="676"/>
    </location>
</feature>
<evidence type="ECO:0000313" key="3">
    <source>
        <dbReference type="Proteomes" id="UP001500618"/>
    </source>
</evidence>
<dbReference type="InterPro" id="IPR013783">
    <property type="entry name" value="Ig-like_fold"/>
</dbReference>
<dbReference type="InterPro" id="IPR036116">
    <property type="entry name" value="FN3_sf"/>
</dbReference>
<feature type="region of interest" description="Disordered" evidence="1">
    <location>
        <begin position="664"/>
        <end position="688"/>
    </location>
</feature>
<name>A0ABN2FZJ7_9ACTN</name>
<dbReference type="Proteomes" id="UP001500618">
    <property type="component" value="Unassembled WGS sequence"/>
</dbReference>
<dbReference type="Gene3D" id="2.60.40.10">
    <property type="entry name" value="Immunoglobulins"/>
    <property type="match status" value="1"/>
</dbReference>
<proteinExistence type="predicted"/>
<dbReference type="PROSITE" id="PS51318">
    <property type="entry name" value="TAT"/>
    <property type="match status" value="1"/>
</dbReference>
<evidence type="ECO:0000256" key="1">
    <source>
        <dbReference type="SAM" id="MobiDB-lite"/>
    </source>
</evidence>
<gene>
    <name evidence="2" type="ORF">GCM10009765_09490</name>
</gene>
<organism evidence="2 3">
    <name type="scientific">Fodinicola feengrottensis</name>
    <dbReference type="NCBI Taxonomy" id="435914"/>
    <lineage>
        <taxon>Bacteria</taxon>
        <taxon>Bacillati</taxon>
        <taxon>Actinomycetota</taxon>
        <taxon>Actinomycetes</taxon>
        <taxon>Mycobacteriales</taxon>
        <taxon>Fodinicola</taxon>
    </lineage>
</organism>
<comment type="caution">
    <text evidence="2">The sequence shown here is derived from an EMBL/GenBank/DDBJ whole genome shotgun (WGS) entry which is preliminary data.</text>
</comment>
<protein>
    <recommendedName>
        <fullName evidence="4">Fibronectin type-III domain-containing protein</fullName>
    </recommendedName>
</protein>
<dbReference type="RefSeq" id="WP_344307472.1">
    <property type="nucleotide sequence ID" value="NZ_BAAANY010000003.1"/>
</dbReference>
<dbReference type="InterPro" id="IPR006311">
    <property type="entry name" value="TAT_signal"/>
</dbReference>
<sequence length="800" mass="83945">MAQREDEERSRSGAVSRRAALGWAGAVAVAATVGVPRMAFADPPPTLVIPTLVGPVSELCTTVRVQGALKGAHVTVESIGAKPRVVAQQIAKFGGDERLTTLSPLRSDDLLVAYQEVGADKSSMTPTDMAMGVQPAPVSLDEIGYLGALTHLFQCGRYVWITGAIPGATIEVSFSGVVQAQGTAYEGEARLTLAAPISAGSPVSLRQITPIGPGPTVPIMPDQLPATLSAPTVQAPLVSCQTAVLVTDVLDGAQVTLTHKSGVTQTAGFDRSALWMGVQPLVEGDTIAATQVFPQPCNKTSPTNPSVRVVAPDKVDPPSIIGPLCAGSNKVRVANYAPGATISLQIDSTVYRGMPPAAGSYDFQVDPLPAGANVQVRQEICGVIGKLSEPPLGVDSHQDVTKAATIHPKLHACGRGIWIADFHQNSLVQAWAQHGTSFAPISEVIVAREPAQQFIPVTPYLRQGDQVVVREWACSTQKLDSAALTVLGPDSPGPPQIPPTPTAESTVVTVINVVSGALVEVFLQESANAPWQFIGSAVGMDEDANWLLGVPVNVRLPLDGLVKARQAVCGMQTEFGAAVKIIRGKPGIPVLDTPVNIGNQPLRPSFRWHDPYAGDSRRASSFIITAAVNGGAAAFSKEVTSTSYSPDTDLLEKTTYWWTVKGKNSSGDGVTSQQALFDTGPKPTPPPPPPPVLTGYDVNTLTLKGTGFKPSGTVYVFVAIAGWIPGNSLYDLRYSSPLVQCTADATGNLSARVDPKTAVPPIYVESYGTYLYGAWPGEKVSFTAHDANANVESNTFTVTA</sequence>
<evidence type="ECO:0008006" key="4">
    <source>
        <dbReference type="Google" id="ProtNLM"/>
    </source>
</evidence>
<keyword evidence="3" id="KW-1185">Reference proteome</keyword>
<dbReference type="EMBL" id="BAAANY010000003">
    <property type="protein sequence ID" value="GAA1662115.1"/>
    <property type="molecule type" value="Genomic_DNA"/>
</dbReference>
<dbReference type="SUPFAM" id="SSF49265">
    <property type="entry name" value="Fibronectin type III"/>
    <property type="match status" value="1"/>
</dbReference>
<evidence type="ECO:0000313" key="2">
    <source>
        <dbReference type="EMBL" id="GAA1662115.1"/>
    </source>
</evidence>
<accession>A0ABN2FZJ7</accession>